<comment type="caution">
    <text evidence="1">The sequence shown here is derived from an EMBL/GenBank/DDBJ whole genome shotgun (WGS) entry which is preliminary data.</text>
</comment>
<gene>
    <name evidence="1" type="ORF">LCGC14_1221750</name>
</gene>
<protein>
    <recommendedName>
        <fullName evidence="2">Bacteriophage lambda Replication protein O N-terminal domain-containing protein</fullName>
    </recommendedName>
</protein>
<name>A0A0F9LY72_9ZZZZ</name>
<sequence>MWIRREYPYLYPLADCNGNFELDIPVILGKLKANRPDLSIRKLELVFDTFKKEGLAFVWEVHSRQYVHWTRSERRGRLPQPSHRTNKYERKLAPPYPKEEYAEYLQQFGELVDVADSTGLATVRAKATATARATDKAKETPLLGFDEFWNTYPRKVGKPSAQKAWGRVLKTIQTLESETLMDRIFAGLDLWKQTEQWQKEGGKFIPYPATFLNQRRWEDDPLSSTEQAGFYVGRPRTEGQPGKCSECGTEIPAGFLKCLKCIKKKAPVNP</sequence>
<dbReference type="EMBL" id="LAZR01006439">
    <property type="protein sequence ID" value="KKM92106.1"/>
    <property type="molecule type" value="Genomic_DNA"/>
</dbReference>
<reference evidence="1" key="1">
    <citation type="journal article" date="2015" name="Nature">
        <title>Complex archaea that bridge the gap between prokaryotes and eukaryotes.</title>
        <authorList>
            <person name="Spang A."/>
            <person name="Saw J.H."/>
            <person name="Jorgensen S.L."/>
            <person name="Zaremba-Niedzwiedzka K."/>
            <person name="Martijn J."/>
            <person name="Lind A.E."/>
            <person name="van Eijk R."/>
            <person name="Schleper C."/>
            <person name="Guy L."/>
            <person name="Ettema T.J."/>
        </authorList>
    </citation>
    <scope>NUCLEOTIDE SEQUENCE</scope>
</reference>
<evidence type="ECO:0000313" key="1">
    <source>
        <dbReference type="EMBL" id="KKM92106.1"/>
    </source>
</evidence>
<dbReference type="AlphaFoldDB" id="A0A0F9LY72"/>
<evidence type="ECO:0008006" key="2">
    <source>
        <dbReference type="Google" id="ProtNLM"/>
    </source>
</evidence>
<proteinExistence type="predicted"/>
<organism evidence="1">
    <name type="scientific">marine sediment metagenome</name>
    <dbReference type="NCBI Taxonomy" id="412755"/>
    <lineage>
        <taxon>unclassified sequences</taxon>
        <taxon>metagenomes</taxon>
        <taxon>ecological metagenomes</taxon>
    </lineage>
</organism>
<accession>A0A0F9LY72</accession>